<evidence type="ECO:0000313" key="3">
    <source>
        <dbReference type="Proteomes" id="UP000753802"/>
    </source>
</evidence>
<sequence>MTPMQVVEIYPIQKHQVDHLSIPDLIARPVEKLRLQHRAEKYQFKEDKGGVAYIRKHVRPGDTVFDIGAHKAGYLYFFLERLGASGKIYAFEPQSILYRYLSKLQHLFNWTNVTIEPAAVSDKTGAALLCVPFNNGRHSSPCATIIESHMSFDFQLKEEVKTIRLDEYCSHLRIVPDLIKVDVEGNELSVFKGAEQTLRKYRPKLLFESEARFVGEEAVMTTFDFLKQIGYKGHFIMNDAIHPISDFDISYHQDTSSGTYCNNFIFE</sequence>
<evidence type="ECO:0000313" key="2">
    <source>
        <dbReference type="EMBL" id="NCI50630.1"/>
    </source>
</evidence>
<dbReference type="GO" id="GO:0008168">
    <property type="term" value="F:methyltransferase activity"/>
    <property type="evidence" value="ECO:0007669"/>
    <property type="project" value="UniProtKB-KW"/>
</dbReference>
<dbReference type="GO" id="GO:0032259">
    <property type="term" value="P:methylation"/>
    <property type="evidence" value="ECO:0007669"/>
    <property type="project" value="UniProtKB-KW"/>
</dbReference>
<accession>A0ABX0A065</accession>
<protein>
    <submittedName>
        <fullName evidence="2">FkbM family methyltransferase</fullName>
    </submittedName>
</protein>
<organism evidence="2 3">
    <name type="scientific">Sediminibacterium roseum</name>
    <dbReference type="NCBI Taxonomy" id="1978412"/>
    <lineage>
        <taxon>Bacteria</taxon>
        <taxon>Pseudomonadati</taxon>
        <taxon>Bacteroidota</taxon>
        <taxon>Chitinophagia</taxon>
        <taxon>Chitinophagales</taxon>
        <taxon>Chitinophagaceae</taxon>
        <taxon>Sediminibacterium</taxon>
    </lineage>
</organism>
<gene>
    <name evidence="2" type="ORF">GWC95_11895</name>
</gene>
<evidence type="ECO:0000259" key="1">
    <source>
        <dbReference type="Pfam" id="PF05050"/>
    </source>
</evidence>
<dbReference type="InterPro" id="IPR052514">
    <property type="entry name" value="SAM-dependent_MTase"/>
</dbReference>
<comment type="caution">
    <text evidence="2">The sequence shown here is derived from an EMBL/GenBank/DDBJ whole genome shotgun (WGS) entry which is preliminary data.</text>
</comment>
<dbReference type="NCBIfam" id="TIGR01444">
    <property type="entry name" value="fkbM_fam"/>
    <property type="match status" value="1"/>
</dbReference>
<name>A0ABX0A065_9BACT</name>
<dbReference type="PANTHER" id="PTHR34203:SF15">
    <property type="entry name" value="SLL1173 PROTEIN"/>
    <property type="match status" value="1"/>
</dbReference>
<dbReference type="Pfam" id="PF05050">
    <property type="entry name" value="Methyltransf_21"/>
    <property type="match status" value="1"/>
</dbReference>
<feature type="domain" description="Methyltransferase FkbM" evidence="1">
    <location>
        <begin position="66"/>
        <end position="218"/>
    </location>
</feature>
<dbReference type="InterPro" id="IPR029063">
    <property type="entry name" value="SAM-dependent_MTases_sf"/>
</dbReference>
<dbReference type="SUPFAM" id="SSF53335">
    <property type="entry name" value="S-adenosyl-L-methionine-dependent methyltransferases"/>
    <property type="match status" value="1"/>
</dbReference>
<proteinExistence type="predicted"/>
<keyword evidence="2" id="KW-0489">Methyltransferase</keyword>
<reference evidence="2 3" key="1">
    <citation type="submission" date="2020-01" db="EMBL/GenBank/DDBJ databases">
        <title>Genome analysis.</title>
        <authorList>
            <person name="Wu S."/>
            <person name="Wang G."/>
        </authorList>
    </citation>
    <scope>NUCLEOTIDE SEQUENCE [LARGE SCALE GENOMIC DNA]</scope>
    <source>
        <strain evidence="2 3">SYL130</strain>
    </source>
</reference>
<dbReference type="Gene3D" id="3.40.50.150">
    <property type="entry name" value="Vaccinia Virus protein VP39"/>
    <property type="match status" value="1"/>
</dbReference>
<dbReference type="InterPro" id="IPR006342">
    <property type="entry name" value="FkbM_mtfrase"/>
</dbReference>
<keyword evidence="3" id="KW-1185">Reference proteome</keyword>
<dbReference type="Proteomes" id="UP000753802">
    <property type="component" value="Unassembled WGS sequence"/>
</dbReference>
<keyword evidence="2" id="KW-0808">Transferase</keyword>
<dbReference type="PANTHER" id="PTHR34203">
    <property type="entry name" value="METHYLTRANSFERASE, FKBM FAMILY PROTEIN"/>
    <property type="match status" value="1"/>
</dbReference>
<dbReference type="EMBL" id="JAACJS010000015">
    <property type="protein sequence ID" value="NCI50630.1"/>
    <property type="molecule type" value="Genomic_DNA"/>
</dbReference>